<name>A0A4Z1PUC9_9PEZI</name>
<keyword evidence="4" id="KW-1185">Reference proteome</keyword>
<reference evidence="3 4" key="1">
    <citation type="submission" date="2019-04" db="EMBL/GenBank/DDBJ databases">
        <title>High contiguity whole genome sequence and gene annotation resource for two Venturia nashicola isolates.</title>
        <authorList>
            <person name="Prokchorchik M."/>
            <person name="Won K."/>
            <person name="Lee Y."/>
            <person name="Choi E.D."/>
            <person name="Segonzac C."/>
            <person name="Sohn K.H."/>
        </authorList>
    </citation>
    <scope>NUCLEOTIDE SEQUENCE [LARGE SCALE GENOMIC DNA]</scope>
    <source>
        <strain evidence="3 4">PRI2</strain>
    </source>
</reference>
<dbReference type="InterPro" id="IPR000210">
    <property type="entry name" value="BTB/POZ_dom"/>
</dbReference>
<gene>
    <name evidence="3" type="ORF">E6O75_ATG01082</name>
</gene>
<proteinExistence type="predicted"/>
<evidence type="ECO:0000313" key="4">
    <source>
        <dbReference type="Proteomes" id="UP000298493"/>
    </source>
</evidence>
<feature type="domain" description="BTB" evidence="2">
    <location>
        <begin position="68"/>
        <end position="137"/>
    </location>
</feature>
<dbReference type="EMBL" id="SNSC02000002">
    <property type="protein sequence ID" value="TID26589.1"/>
    <property type="molecule type" value="Genomic_DNA"/>
</dbReference>
<evidence type="ECO:0000259" key="2">
    <source>
        <dbReference type="PROSITE" id="PS50097"/>
    </source>
</evidence>
<dbReference type="Gene3D" id="3.30.710.10">
    <property type="entry name" value="Potassium Channel Kv1.1, Chain A"/>
    <property type="match status" value="1"/>
</dbReference>
<dbReference type="PROSITE" id="PS50097">
    <property type="entry name" value="BTB"/>
    <property type="match status" value="1"/>
</dbReference>
<organism evidence="3 4">
    <name type="scientific">Venturia nashicola</name>
    <dbReference type="NCBI Taxonomy" id="86259"/>
    <lineage>
        <taxon>Eukaryota</taxon>
        <taxon>Fungi</taxon>
        <taxon>Dikarya</taxon>
        <taxon>Ascomycota</taxon>
        <taxon>Pezizomycotina</taxon>
        <taxon>Dothideomycetes</taxon>
        <taxon>Pleosporomycetidae</taxon>
        <taxon>Venturiales</taxon>
        <taxon>Venturiaceae</taxon>
        <taxon>Venturia</taxon>
    </lineage>
</organism>
<evidence type="ECO:0000256" key="1">
    <source>
        <dbReference type="SAM" id="MobiDB-lite"/>
    </source>
</evidence>
<evidence type="ECO:0000313" key="3">
    <source>
        <dbReference type="EMBL" id="TID26589.1"/>
    </source>
</evidence>
<protein>
    <recommendedName>
        <fullName evidence="2">BTB domain-containing protein</fullName>
    </recommendedName>
</protein>
<dbReference type="SUPFAM" id="SSF54695">
    <property type="entry name" value="POZ domain"/>
    <property type="match status" value="1"/>
</dbReference>
<dbReference type="Proteomes" id="UP000298493">
    <property type="component" value="Unassembled WGS sequence"/>
</dbReference>
<comment type="caution">
    <text evidence="3">The sequence shown here is derived from an EMBL/GenBank/DDBJ whole genome shotgun (WGS) entry which is preliminary data.</text>
</comment>
<sequence length="358" mass="40493">MTSLSVHERMLLAQEKLEHRQILARVPSSTLPSTTATTIAGRPAGRPAPLTAGDAKTDYPNSDGIGKDLVQVEVGEEKEGFTVHKDLLTAVSPYFKAAFEGGFKEAKNKSVPISDATPLQFRLFLNWIYFRRLPKHSNSNLGGPDCTTCKGACKPSNIQVTDLDPIADIHKNYPEFPELSEGKDEELEDMITEGPWDMGNLYVLADRCEVPTLRRAIIDRLFYLAKAEREVGMYHHRISSPTTTLASYAGVIHAMRNLPITSPLCRLLVDTYVNFYHEFDDEKCETEKLFRQKLPLEFVFAVMRSLSKNNVSGEEARLRDKCVYHEHDQDHASKQVCKKAEAERNLKRKRDFDDEDDS</sequence>
<dbReference type="InterPro" id="IPR011333">
    <property type="entry name" value="SKP1/BTB/POZ_sf"/>
</dbReference>
<dbReference type="CDD" id="cd18186">
    <property type="entry name" value="BTB_POZ_ZBTB_KLHL-like"/>
    <property type="match status" value="1"/>
</dbReference>
<dbReference type="AlphaFoldDB" id="A0A4Z1PUC9"/>
<dbReference type="Pfam" id="PF00651">
    <property type="entry name" value="BTB"/>
    <property type="match status" value="1"/>
</dbReference>
<dbReference type="PANTHER" id="PTHR47843:SF2">
    <property type="entry name" value="BTB DOMAIN-CONTAINING PROTEIN"/>
    <property type="match status" value="1"/>
</dbReference>
<feature type="region of interest" description="Disordered" evidence="1">
    <location>
        <begin position="33"/>
        <end position="58"/>
    </location>
</feature>
<accession>A0A4Z1PUC9</accession>
<dbReference type="STRING" id="86259.A0A4Z1PUC9"/>
<dbReference type="PANTHER" id="PTHR47843">
    <property type="entry name" value="BTB DOMAIN-CONTAINING PROTEIN-RELATED"/>
    <property type="match status" value="1"/>
</dbReference>